<evidence type="ECO:0000256" key="5">
    <source>
        <dbReference type="ARBA" id="ARBA00022692"/>
    </source>
</evidence>
<dbReference type="RefSeq" id="WP_085102123.1">
    <property type="nucleotide sequence ID" value="NZ_FWZU01000003.1"/>
</dbReference>
<dbReference type="InterPro" id="IPR036259">
    <property type="entry name" value="MFS_trans_sf"/>
</dbReference>
<feature type="transmembrane region" description="Helical" evidence="8">
    <location>
        <begin position="137"/>
        <end position="159"/>
    </location>
</feature>
<organism evidence="10 11">
    <name type="scientific">Desulfovibrio gilichinskyi</name>
    <dbReference type="NCBI Taxonomy" id="1519643"/>
    <lineage>
        <taxon>Bacteria</taxon>
        <taxon>Pseudomonadati</taxon>
        <taxon>Thermodesulfobacteriota</taxon>
        <taxon>Desulfovibrionia</taxon>
        <taxon>Desulfovibrionales</taxon>
        <taxon>Desulfovibrionaceae</taxon>
        <taxon>Desulfovibrio</taxon>
    </lineage>
</organism>
<dbReference type="EMBL" id="FWZU01000003">
    <property type="protein sequence ID" value="SMF19759.1"/>
    <property type="molecule type" value="Genomic_DNA"/>
</dbReference>
<dbReference type="PANTHER" id="PTHR23502:SF132">
    <property type="entry name" value="POLYAMINE TRANSPORTER 2-RELATED"/>
    <property type="match status" value="1"/>
</dbReference>
<evidence type="ECO:0000256" key="7">
    <source>
        <dbReference type="ARBA" id="ARBA00023136"/>
    </source>
</evidence>
<feature type="transmembrane region" description="Helical" evidence="8">
    <location>
        <begin position="250"/>
        <end position="268"/>
    </location>
</feature>
<dbReference type="GO" id="GO:0005886">
    <property type="term" value="C:plasma membrane"/>
    <property type="evidence" value="ECO:0007669"/>
    <property type="project" value="UniProtKB-SubCell"/>
</dbReference>
<evidence type="ECO:0000313" key="10">
    <source>
        <dbReference type="EMBL" id="SMF19759.1"/>
    </source>
</evidence>
<feature type="transmembrane region" description="Helical" evidence="8">
    <location>
        <begin position="214"/>
        <end position="238"/>
    </location>
</feature>
<evidence type="ECO:0000256" key="1">
    <source>
        <dbReference type="ARBA" id="ARBA00004651"/>
    </source>
</evidence>
<comment type="similarity">
    <text evidence="2">Belongs to the major facilitator superfamily. Bcr/CmlA family.</text>
</comment>
<dbReference type="InterPro" id="IPR011701">
    <property type="entry name" value="MFS"/>
</dbReference>
<keyword evidence="7 8" id="KW-0472">Membrane</keyword>
<dbReference type="InterPro" id="IPR004812">
    <property type="entry name" value="Efflux_drug-R_Bcr/CmlA"/>
</dbReference>
<dbReference type="Pfam" id="PF07690">
    <property type="entry name" value="MFS_1"/>
    <property type="match status" value="1"/>
</dbReference>
<feature type="transmembrane region" description="Helical" evidence="8">
    <location>
        <begin position="12"/>
        <end position="28"/>
    </location>
</feature>
<feature type="transmembrane region" description="Helical" evidence="8">
    <location>
        <begin position="79"/>
        <end position="98"/>
    </location>
</feature>
<keyword evidence="3" id="KW-0813">Transport</keyword>
<dbReference type="STRING" id="1519643.SAMN06295933_2212"/>
<dbReference type="InterPro" id="IPR020846">
    <property type="entry name" value="MFS_dom"/>
</dbReference>
<evidence type="ECO:0000256" key="3">
    <source>
        <dbReference type="ARBA" id="ARBA00022448"/>
    </source>
</evidence>
<feature type="transmembrane region" description="Helical" evidence="8">
    <location>
        <begin position="364"/>
        <end position="387"/>
    </location>
</feature>
<reference evidence="11" key="1">
    <citation type="submission" date="2017-04" db="EMBL/GenBank/DDBJ databases">
        <authorList>
            <person name="Varghese N."/>
            <person name="Submissions S."/>
        </authorList>
    </citation>
    <scope>NUCLEOTIDE SEQUENCE [LARGE SCALE GENOMIC DNA]</scope>
    <source>
        <strain evidence="11">K3S</strain>
    </source>
</reference>
<keyword evidence="4" id="KW-1003">Cell membrane</keyword>
<dbReference type="GO" id="GO:0042910">
    <property type="term" value="F:xenobiotic transmembrane transporter activity"/>
    <property type="evidence" value="ECO:0007669"/>
    <property type="project" value="InterPro"/>
</dbReference>
<feature type="transmembrane region" description="Helical" evidence="8">
    <location>
        <begin position="341"/>
        <end position="358"/>
    </location>
</feature>
<evidence type="ECO:0000256" key="2">
    <source>
        <dbReference type="ARBA" id="ARBA00006236"/>
    </source>
</evidence>
<feature type="transmembrane region" description="Helical" evidence="8">
    <location>
        <begin position="165"/>
        <end position="183"/>
    </location>
</feature>
<dbReference type="CDD" id="cd17320">
    <property type="entry name" value="MFS_MdfA_MDR_like"/>
    <property type="match status" value="1"/>
</dbReference>
<feature type="transmembrane region" description="Helical" evidence="8">
    <location>
        <begin position="48"/>
        <end position="67"/>
    </location>
</feature>
<gene>
    <name evidence="10" type="ORF">SAMN06295933_2212</name>
</gene>
<evidence type="ECO:0000256" key="8">
    <source>
        <dbReference type="SAM" id="Phobius"/>
    </source>
</evidence>
<feature type="domain" description="Major facilitator superfamily (MFS) profile" evidence="9">
    <location>
        <begin position="13"/>
        <end position="395"/>
    </location>
</feature>
<dbReference type="OrthoDB" id="9814303at2"/>
<dbReference type="NCBIfam" id="TIGR00710">
    <property type="entry name" value="efflux_Bcr_CflA"/>
    <property type="match status" value="1"/>
</dbReference>
<evidence type="ECO:0000256" key="6">
    <source>
        <dbReference type="ARBA" id="ARBA00022989"/>
    </source>
</evidence>
<keyword evidence="11" id="KW-1185">Reference proteome</keyword>
<dbReference type="PROSITE" id="PS50850">
    <property type="entry name" value="MFS"/>
    <property type="match status" value="1"/>
</dbReference>
<dbReference type="Proteomes" id="UP000192906">
    <property type="component" value="Unassembled WGS sequence"/>
</dbReference>
<keyword evidence="6 8" id="KW-1133">Transmembrane helix</keyword>
<proteinExistence type="inferred from homology"/>
<protein>
    <submittedName>
        <fullName evidence="10">MFS transporter, DHA1 family, bicyclomycin/chloramphenicol resistance protein</fullName>
    </submittedName>
</protein>
<name>A0A1X7DR57_9BACT</name>
<comment type="subcellular location">
    <subcellularLocation>
        <location evidence="1">Cell membrane</location>
        <topology evidence="1">Multi-pass membrane protein</topology>
    </subcellularLocation>
</comment>
<accession>A0A1X7DR57</accession>
<dbReference type="GO" id="GO:1990961">
    <property type="term" value="P:xenobiotic detoxification by transmembrane export across the plasma membrane"/>
    <property type="evidence" value="ECO:0007669"/>
    <property type="project" value="InterPro"/>
</dbReference>
<evidence type="ECO:0000313" key="11">
    <source>
        <dbReference type="Proteomes" id="UP000192906"/>
    </source>
</evidence>
<evidence type="ECO:0000256" key="4">
    <source>
        <dbReference type="ARBA" id="ARBA00022475"/>
    </source>
</evidence>
<keyword evidence="5 8" id="KW-0812">Transmembrane</keyword>
<dbReference type="Gene3D" id="1.20.1720.10">
    <property type="entry name" value="Multidrug resistance protein D"/>
    <property type="match status" value="1"/>
</dbReference>
<dbReference type="AlphaFoldDB" id="A0A1X7DR57"/>
<feature type="transmembrane region" description="Helical" evidence="8">
    <location>
        <begin position="280"/>
        <end position="300"/>
    </location>
</feature>
<dbReference type="SUPFAM" id="SSF103473">
    <property type="entry name" value="MFS general substrate transporter"/>
    <property type="match status" value="1"/>
</dbReference>
<sequence>MESKQHFFGKKSMIAMLAVLSAFPPLSTDLYLPALPHMMKILDASQSAVNLSLSLFLIFFALGILFWGPVSEKFGRKPVLLTGLVLYIIGSVGCALSTNVTMLILSRVLQAFGGGAAEAVATAMVKDMFTGRKRESVLALVISMVVVAPVVAPIFGAFIMKFMSWRVIFWFLAGFSSITFLLSTQLDETLKDRFEGNVLHSIGRLGVVLKNPGFSALLGVFSMAALPLMAFIAASAFIYINGFGMSEQQYGLYFGFNALGSLVGPLLFIRLSKWVHSRTIITASFFIITVSGIMLVFFGASSPNVFALTMLASTIGISMMRPPSANLLLSQQDGDTGSAASLINFTALFMGSIGMFLISLEADALISTLGIMQILVGVICGIAWLIIKNRSFIRS</sequence>
<evidence type="ECO:0000259" key="9">
    <source>
        <dbReference type="PROSITE" id="PS50850"/>
    </source>
</evidence>
<dbReference type="PANTHER" id="PTHR23502">
    <property type="entry name" value="MAJOR FACILITATOR SUPERFAMILY"/>
    <property type="match status" value="1"/>
</dbReference>